<dbReference type="EMBL" id="FNRM01000001">
    <property type="protein sequence ID" value="SEA04973.1"/>
    <property type="molecule type" value="Genomic_DNA"/>
</dbReference>
<dbReference type="Proteomes" id="UP000198773">
    <property type="component" value="Unassembled WGS sequence"/>
</dbReference>
<evidence type="ECO:0008006" key="4">
    <source>
        <dbReference type="Google" id="ProtNLM"/>
    </source>
</evidence>
<keyword evidence="3" id="KW-1185">Reference proteome</keyword>
<proteinExistence type="predicted"/>
<feature type="signal peptide" evidence="1">
    <location>
        <begin position="1"/>
        <end position="27"/>
    </location>
</feature>
<dbReference type="AlphaFoldDB" id="A0A1H3Y071"/>
<accession>A0A1H3Y071</accession>
<organism evidence="2 3">
    <name type="scientific">Alkalimonas amylolytica</name>
    <dbReference type="NCBI Taxonomy" id="152573"/>
    <lineage>
        <taxon>Bacteria</taxon>
        <taxon>Pseudomonadati</taxon>
        <taxon>Pseudomonadota</taxon>
        <taxon>Gammaproteobacteria</taxon>
        <taxon>Alkalimonas</taxon>
    </lineage>
</organism>
<dbReference type="OrthoDB" id="277629at2"/>
<evidence type="ECO:0000256" key="1">
    <source>
        <dbReference type="SAM" id="SignalP"/>
    </source>
</evidence>
<gene>
    <name evidence="2" type="ORF">SAMN04488051_101484</name>
</gene>
<evidence type="ECO:0000313" key="3">
    <source>
        <dbReference type="Proteomes" id="UP000198773"/>
    </source>
</evidence>
<reference evidence="2 3" key="1">
    <citation type="submission" date="2016-10" db="EMBL/GenBank/DDBJ databases">
        <authorList>
            <person name="de Groot N.N."/>
        </authorList>
    </citation>
    <scope>NUCLEOTIDE SEQUENCE [LARGE SCALE GENOMIC DNA]</scope>
    <source>
        <strain evidence="2 3">CGMCC 1.3430</strain>
    </source>
</reference>
<dbReference type="RefSeq" id="WP_091338871.1">
    <property type="nucleotide sequence ID" value="NZ_FNRM01000001.1"/>
</dbReference>
<name>A0A1H3Y071_ALKAM</name>
<feature type="chain" id="PRO_5011621911" description="Haem-binding uptake Tiki superfamily ChaN domain-containing protein" evidence="1">
    <location>
        <begin position="28"/>
        <end position="420"/>
    </location>
</feature>
<protein>
    <recommendedName>
        <fullName evidence="4">Haem-binding uptake Tiki superfamily ChaN domain-containing protein</fullName>
    </recommendedName>
</protein>
<dbReference type="STRING" id="152573.SAMN04488051_101484"/>
<evidence type="ECO:0000313" key="2">
    <source>
        <dbReference type="EMBL" id="SEA04973.1"/>
    </source>
</evidence>
<keyword evidence="1" id="KW-0732">Signal</keyword>
<sequence length="420" mass="47647">MPITKYAKLRWVNYFLLAGLLSFSVSAEHIQENLASPFDNFVSVIEKKEADNFALETYLRLKELYREIEKDNVAIHKLWFSAQQLAVFDTFFGEYSQAEERQYKVHPGFGRQKSCPIKELYSHEALSVLPKLIADRQVVLINESHTRIASRAFILRILPVLKELGFSVLAMEGLNPHLDLASIQVLQARGYPLSTGQEGYYLREPVMGELVREAITLGFKLLPFDLAGAENREQREEYQAEVLAEFIGINPETKVAIISGYSHIHKTDGWMAERLQQKISQPILSIDQTSRITGCKHFEASSEPYVLLDEKNHPWSALPDNVDFTIIHAPGMDETTNKPAWLRLHGLREPIDVGNELCNETWPCLISAYYSDEQADAVPAGLVLLEDASSTAWLYLRTGEYLIKGINISGDTRHKNLQPN</sequence>